<dbReference type="Proteomes" id="UP000518315">
    <property type="component" value="Unassembled WGS sequence"/>
</dbReference>
<evidence type="ECO:0000313" key="3">
    <source>
        <dbReference type="Proteomes" id="UP000277279"/>
    </source>
</evidence>
<reference evidence="2 3" key="1">
    <citation type="submission" date="2018-11" db="EMBL/GenBank/DDBJ databases">
        <authorList>
            <person name="Huo Y."/>
        </authorList>
    </citation>
    <scope>NUCLEOTIDE SEQUENCE [LARGE SCALE GENOMIC DNA]</scope>
    <source>
        <strain evidence="2 3">DSM 30132</strain>
    </source>
</reference>
<accession>A0A427MAI0</accession>
<gene>
    <name evidence="2" type="ORF">EFD55_28835</name>
    <name evidence="1" type="ORF">FHS26_006031</name>
</gene>
<dbReference type="Proteomes" id="UP000277279">
    <property type="component" value="Unassembled WGS sequence"/>
</dbReference>
<sequence>MFETSFTLARGDDEIDLVIEYSLTPYHPGNRHARAEFCAPPSGGEVEQLTAFLDGAPLDLTYPEYRLIERHIEETHDHLWEAD</sequence>
<protein>
    <submittedName>
        <fullName evidence="2">Uncharacterized protein</fullName>
    </submittedName>
</protein>
<evidence type="ECO:0000313" key="2">
    <source>
        <dbReference type="EMBL" id="RSB63493.1"/>
    </source>
</evidence>
<organism evidence="2 3">
    <name type="scientific">Rhizobium pisi</name>
    <dbReference type="NCBI Taxonomy" id="574561"/>
    <lineage>
        <taxon>Bacteria</taxon>
        <taxon>Pseudomonadati</taxon>
        <taxon>Pseudomonadota</taxon>
        <taxon>Alphaproteobacteria</taxon>
        <taxon>Hyphomicrobiales</taxon>
        <taxon>Rhizobiaceae</taxon>
        <taxon>Rhizobium/Agrobacterium group</taxon>
        <taxon>Rhizobium</taxon>
    </lineage>
</organism>
<dbReference type="EMBL" id="RJJT01000028">
    <property type="protein sequence ID" value="RSB63493.1"/>
    <property type="molecule type" value="Genomic_DNA"/>
</dbReference>
<comment type="caution">
    <text evidence="2">The sequence shown here is derived from an EMBL/GenBank/DDBJ whole genome shotgun (WGS) entry which is preliminary data.</text>
</comment>
<dbReference type="RefSeq" id="WP_125849853.1">
    <property type="nucleotide sequence ID" value="NZ_JACHXH010000030.1"/>
</dbReference>
<reference evidence="1 4" key="2">
    <citation type="submission" date="2020-08" db="EMBL/GenBank/DDBJ databases">
        <title>Genomic Encyclopedia of Type Strains, Phase III (KMG-III): the genomes of soil and plant-associated and newly described type strains.</title>
        <authorList>
            <person name="Whitman W."/>
        </authorList>
    </citation>
    <scope>NUCLEOTIDE SEQUENCE [LARGE SCALE GENOMIC DNA]</scope>
    <source>
        <strain evidence="1 4">CECT 4113</strain>
    </source>
</reference>
<dbReference type="OrthoDB" id="8371183at2"/>
<keyword evidence="4" id="KW-1185">Reference proteome</keyword>
<dbReference type="AlphaFoldDB" id="A0A427MAI0"/>
<dbReference type="EMBL" id="JACHXH010000030">
    <property type="protein sequence ID" value="MBB3138253.1"/>
    <property type="molecule type" value="Genomic_DNA"/>
</dbReference>
<evidence type="ECO:0000313" key="4">
    <source>
        <dbReference type="Proteomes" id="UP000518315"/>
    </source>
</evidence>
<evidence type="ECO:0000313" key="1">
    <source>
        <dbReference type="EMBL" id="MBB3138253.1"/>
    </source>
</evidence>
<proteinExistence type="predicted"/>
<name>A0A427MAI0_9HYPH</name>